<evidence type="ECO:0000313" key="2">
    <source>
        <dbReference type="Proteomes" id="UP000793456"/>
    </source>
</evidence>
<dbReference type="EMBL" id="CM011677">
    <property type="protein sequence ID" value="TMS20759.1"/>
    <property type="molecule type" value="Genomic_DNA"/>
</dbReference>
<sequence length="545" mass="61642">RLSLCIERNLGGRFDRGRHRLRPWSRWGCVSWAPTLQLLSVERNHLEQLPEGLEGSELLQVLQLSFNKISTLRPEDLSHLQQLTELHLQHNLITTLHPQMFQDLAQLRVLDLSFNMLTSLHPLMYLSLRNIGADVRLSENRWQCDCSMRGLRRWMAYDSSRSLKPWSVVCASPSILSGRDLLQLEEDDLNCFNTDNRPELHQDVTVYRGSEILLSCAAQDSMWWTPSGQASVSQPQAGLLVNDITEKDTGLYVCVSEEHKVVSVFNLQISKIGGASRKTRSIPRTSQQIIPQDTPNRIGQKMNQTTPATTTSSDLALAVCLSILFTFLIAFVLGVLARPCVDNLRKRVAKKKSSHETNSVPPVDQRQYDNEAFVNGDDPEVVITYRERRVTFSTEDSRESSYYDTVAGNVQESINNDEYEARRSSEENQRDGRTQITEFEHIPDPDELENRRRSSSCSDSSLSSGDHTNQRDHTAPKSPQLAEGSVQQRADSLVSQISREEIPGSSEPFADWSPHAKDLSLTDPDLWQESGEQFEFSDSVRSASV</sequence>
<evidence type="ECO:0000313" key="1">
    <source>
        <dbReference type="EMBL" id="TMS20759.1"/>
    </source>
</evidence>
<comment type="caution">
    <text evidence="1">The sequence shown here is derived from an EMBL/GenBank/DDBJ whole genome shotgun (WGS) entry which is preliminary data.</text>
</comment>
<name>A0ACD3RMT4_LARCR</name>
<dbReference type="Proteomes" id="UP000793456">
    <property type="component" value="Chromosome IV"/>
</dbReference>
<gene>
    <name evidence="1" type="ORF">E3U43_007252</name>
</gene>
<keyword evidence="2" id="KW-1185">Reference proteome</keyword>
<organism evidence="1 2">
    <name type="scientific">Larimichthys crocea</name>
    <name type="common">Large yellow croaker</name>
    <name type="synonym">Pseudosciaena crocea</name>
    <dbReference type="NCBI Taxonomy" id="215358"/>
    <lineage>
        <taxon>Eukaryota</taxon>
        <taxon>Metazoa</taxon>
        <taxon>Chordata</taxon>
        <taxon>Craniata</taxon>
        <taxon>Vertebrata</taxon>
        <taxon>Euteleostomi</taxon>
        <taxon>Actinopterygii</taxon>
        <taxon>Neopterygii</taxon>
        <taxon>Teleostei</taxon>
        <taxon>Neoteleostei</taxon>
        <taxon>Acanthomorphata</taxon>
        <taxon>Eupercaria</taxon>
        <taxon>Sciaenidae</taxon>
        <taxon>Larimichthys</taxon>
    </lineage>
</organism>
<feature type="non-terminal residue" evidence="1">
    <location>
        <position position="545"/>
    </location>
</feature>
<reference evidence="1" key="1">
    <citation type="submission" date="2018-11" db="EMBL/GenBank/DDBJ databases">
        <title>The sequence and de novo assembly of Larimichthys crocea genome using PacBio and Hi-C technologies.</title>
        <authorList>
            <person name="Xu P."/>
            <person name="Chen B."/>
            <person name="Zhou Z."/>
            <person name="Ke Q."/>
            <person name="Wu Y."/>
            <person name="Bai H."/>
            <person name="Pu F."/>
        </authorList>
    </citation>
    <scope>NUCLEOTIDE SEQUENCE</scope>
    <source>
        <tissue evidence="1">Muscle</tissue>
    </source>
</reference>
<accession>A0ACD3RMT4</accession>
<proteinExistence type="predicted"/>
<protein>
    <submittedName>
        <fullName evidence="1">Uncharacterized protein</fullName>
    </submittedName>
</protein>
<feature type="non-terminal residue" evidence="1">
    <location>
        <position position="1"/>
    </location>
</feature>